<evidence type="ECO:0000256" key="1">
    <source>
        <dbReference type="SAM" id="MobiDB-lite"/>
    </source>
</evidence>
<accession>A0A495D3E7</accession>
<dbReference type="RefSeq" id="WP_147422663.1">
    <property type="nucleotide sequence ID" value="NZ_RBIM01000004.1"/>
</dbReference>
<reference evidence="2 3" key="1">
    <citation type="submission" date="2018-10" db="EMBL/GenBank/DDBJ databases">
        <title>Genomic Encyclopedia of Type Strains, Phase IV (KMG-IV): sequencing the most valuable type-strain genomes for metagenomic binning, comparative biology and taxonomic classification.</title>
        <authorList>
            <person name="Goeker M."/>
        </authorList>
    </citation>
    <scope>NUCLEOTIDE SEQUENCE [LARGE SCALE GENOMIC DNA]</scope>
    <source>
        <strain evidence="2 3">DSM 4734</strain>
    </source>
</reference>
<gene>
    <name evidence="2" type="ORF">C7435_1742</name>
</gene>
<proteinExistence type="predicted"/>
<dbReference type="Proteomes" id="UP000273675">
    <property type="component" value="Unassembled WGS sequence"/>
</dbReference>
<protein>
    <submittedName>
        <fullName evidence="2">Uncharacterized protein</fullName>
    </submittedName>
</protein>
<organism evidence="2 3">
    <name type="scientific">Maricaulis maris</name>
    <dbReference type="NCBI Taxonomy" id="74318"/>
    <lineage>
        <taxon>Bacteria</taxon>
        <taxon>Pseudomonadati</taxon>
        <taxon>Pseudomonadota</taxon>
        <taxon>Alphaproteobacteria</taxon>
        <taxon>Maricaulales</taxon>
        <taxon>Maricaulaceae</taxon>
        <taxon>Maricaulis</taxon>
    </lineage>
</organism>
<feature type="region of interest" description="Disordered" evidence="1">
    <location>
        <begin position="113"/>
        <end position="134"/>
    </location>
</feature>
<dbReference type="EMBL" id="RBIM01000004">
    <property type="protein sequence ID" value="RKQ96412.1"/>
    <property type="molecule type" value="Genomic_DNA"/>
</dbReference>
<name>A0A495D3E7_9PROT</name>
<feature type="compositionally biased region" description="Gly residues" evidence="1">
    <location>
        <begin position="125"/>
        <end position="134"/>
    </location>
</feature>
<sequence>MLNHRGPALLVAVLAMISWAYLSGRVDGWERRDAAQDAADLAAITASQTSFMADLQVALEDGEATARLTSDWAQTIGGIRNEIARISTGIDCPSDPDRSLLVDRAVEEANAALRAAGAQPDGAPTAGGGDFDSP</sequence>
<comment type="caution">
    <text evidence="2">The sequence shown here is derived from an EMBL/GenBank/DDBJ whole genome shotgun (WGS) entry which is preliminary data.</text>
</comment>
<evidence type="ECO:0000313" key="2">
    <source>
        <dbReference type="EMBL" id="RKQ96412.1"/>
    </source>
</evidence>
<evidence type="ECO:0000313" key="3">
    <source>
        <dbReference type="Proteomes" id="UP000273675"/>
    </source>
</evidence>
<dbReference type="AlphaFoldDB" id="A0A495D3E7"/>